<feature type="region of interest" description="Disordered" evidence="1">
    <location>
        <begin position="430"/>
        <end position="456"/>
    </location>
</feature>
<feature type="compositionally biased region" description="Low complexity" evidence="1">
    <location>
        <begin position="123"/>
        <end position="136"/>
    </location>
</feature>
<dbReference type="PANTHER" id="PTHR31333">
    <property type="entry name" value="PWWP DOMAIN-CONTAINING DNA REPAIR FACTOR 3 FAMILY MEMBER"/>
    <property type="match status" value="1"/>
</dbReference>
<dbReference type="Ensembl" id="ENSSLDT00000032921.1">
    <property type="protein sequence ID" value="ENSSLDP00000032011.1"/>
    <property type="gene ID" value="ENSSLDG00000024580.1"/>
</dbReference>
<accession>A0A3B4YUX0</accession>
<proteinExistence type="predicted"/>
<name>A0A3B4YUX0_SERLL</name>
<feature type="compositionally biased region" description="Polar residues" evidence="1">
    <location>
        <begin position="109"/>
        <end position="122"/>
    </location>
</feature>
<dbReference type="SUPFAM" id="SSF63748">
    <property type="entry name" value="Tudor/PWWP/MBT"/>
    <property type="match status" value="1"/>
</dbReference>
<dbReference type="PANTHER" id="PTHR31333:SF6">
    <property type="entry name" value="MUM1 LIKE 1"/>
    <property type="match status" value="1"/>
</dbReference>
<reference evidence="4" key="1">
    <citation type="submission" date="2025-08" db="UniProtKB">
        <authorList>
            <consortium name="Ensembl"/>
        </authorList>
    </citation>
    <scope>IDENTIFICATION</scope>
</reference>
<dbReference type="Gene3D" id="2.30.30.140">
    <property type="match status" value="1"/>
</dbReference>
<feature type="domain" description="MUM1-like PWWP" evidence="2">
    <location>
        <begin position="296"/>
        <end position="372"/>
    </location>
</feature>
<keyword evidence="5" id="KW-1185">Reference proteome</keyword>
<protein>
    <submittedName>
        <fullName evidence="4">PWWP domain-containing protein MUM1L1-like</fullName>
    </submittedName>
</protein>
<dbReference type="InterPro" id="IPR040263">
    <property type="entry name" value="PWP3A_3B_4"/>
</dbReference>
<dbReference type="GeneTree" id="ENSGT00390000001700"/>
<dbReference type="InterPro" id="IPR035504">
    <property type="entry name" value="MUM1-like_PWWP"/>
</dbReference>
<evidence type="ECO:0000259" key="2">
    <source>
        <dbReference type="Pfam" id="PF20884"/>
    </source>
</evidence>
<organism evidence="4 5">
    <name type="scientific">Seriola lalandi dorsalis</name>
    <dbReference type="NCBI Taxonomy" id="1841481"/>
    <lineage>
        <taxon>Eukaryota</taxon>
        <taxon>Metazoa</taxon>
        <taxon>Chordata</taxon>
        <taxon>Craniata</taxon>
        <taxon>Vertebrata</taxon>
        <taxon>Euteleostomi</taxon>
        <taxon>Actinopterygii</taxon>
        <taxon>Neopterygii</taxon>
        <taxon>Teleostei</taxon>
        <taxon>Neoteleostei</taxon>
        <taxon>Acanthomorphata</taxon>
        <taxon>Carangaria</taxon>
        <taxon>Carangiformes</taxon>
        <taxon>Carangidae</taxon>
        <taxon>Seriola</taxon>
    </lineage>
</organism>
<evidence type="ECO:0000256" key="1">
    <source>
        <dbReference type="SAM" id="MobiDB-lite"/>
    </source>
</evidence>
<feature type="compositionally biased region" description="Basic and acidic residues" evidence="1">
    <location>
        <begin position="443"/>
        <end position="456"/>
    </location>
</feature>
<dbReference type="Pfam" id="PF20884">
    <property type="entry name" value="MUM1-like_PWWP"/>
    <property type="match status" value="1"/>
</dbReference>
<reference evidence="4" key="2">
    <citation type="submission" date="2025-09" db="UniProtKB">
        <authorList>
            <consortium name="Ensembl"/>
        </authorList>
    </citation>
    <scope>IDENTIFICATION</scope>
</reference>
<evidence type="ECO:0000313" key="5">
    <source>
        <dbReference type="Proteomes" id="UP000261360"/>
    </source>
</evidence>
<feature type="compositionally biased region" description="Basic residues" evidence="1">
    <location>
        <begin position="197"/>
        <end position="213"/>
    </location>
</feature>
<sequence length="618" mass="70161">MIVNDLSGGLRKTRKREPEKTSAKKVISDTVSSPVTEESNAVPGSGFGLRKTRKREPKKTSAKKVTSDTVSSPVTEESNAVPGSDFAIDSQSSACFLQSTPKRGRRQTGRTQEACQTSTPVHSSSTDNLSSISSKSLPGAKQAELEYTEIITQLKTSEVDSPCLESKSRSKCKRGYSCQPRQVRKRVTKEQTQTCSKTKRPQTKCQPSKKRKIETRNLQKDTTSLSSKRPRPRFELKKLDVEEQDESLLSSDLSIELSHDEEQLPSLSFQEDEESDEEELPSFLVQMDKKSLSITEGAFVWCKFRNYPFWPALVKSVNRKQKKSSIIFIDDPMIQKKKGFSVALKTLKPFDCAEADQLVCKAKEKYDAAIAWSLDLIADYRIRIACGSFSGSFIEYFAHGMSHPVRRMYPQAASERLTITSDSMLEELGDNHKEDSSIEQSEEVSRSSKRLLPDRTHAAHNRANEKLVHFIVKQRMVEGRLLAVIRGQEQSRWLHSFLRAKRRQVVNIYLEDDQQLDQVYWYLNEVYASAMATAPFLAKVKSMERVPFVLDVLLPEAIIYAIAGVDNVSLKKAEEKYLKGRCISNRERQEFDLMIEREIRKKSQHQNTARALFSDPIS</sequence>
<feature type="compositionally biased region" description="Basic residues" evidence="1">
    <location>
        <begin position="50"/>
        <end position="62"/>
    </location>
</feature>
<dbReference type="Pfam" id="PF20886">
    <property type="entry name" value="PWP3A-B_C"/>
    <property type="match status" value="1"/>
</dbReference>
<feature type="domain" description="PWWP" evidence="3">
    <location>
        <begin position="453"/>
        <end position="595"/>
    </location>
</feature>
<dbReference type="CDD" id="cd06080">
    <property type="entry name" value="PWWP_MUM1-like"/>
    <property type="match status" value="1"/>
</dbReference>
<dbReference type="AlphaFoldDB" id="A0A3B4YUX0"/>
<feature type="compositionally biased region" description="Polar residues" evidence="1">
    <location>
        <begin position="89"/>
        <end position="101"/>
    </location>
</feature>
<dbReference type="InterPro" id="IPR048795">
    <property type="entry name" value="PWP3A_3B_4_C"/>
</dbReference>
<feature type="region of interest" description="Disordered" evidence="1">
    <location>
        <begin position="159"/>
        <end position="234"/>
    </location>
</feature>
<feature type="compositionally biased region" description="Polar residues" evidence="1">
    <location>
        <begin position="63"/>
        <end position="78"/>
    </location>
</feature>
<evidence type="ECO:0000259" key="3">
    <source>
        <dbReference type="Pfam" id="PF20886"/>
    </source>
</evidence>
<dbReference type="Gene3D" id="6.10.300.20">
    <property type="match status" value="1"/>
</dbReference>
<dbReference type="STRING" id="1841481.ENSSLDP00000032011"/>
<dbReference type="Proteomes" id="UP000261360">
    <property type="component" value="Unplaced"/>
</dbReference>
<evidence type="ECO:0000313" key="4">
    <source>
        <dbReference type="Ensembl" id="ENSSLDP00000032011.1"/>
    </source>
</evidence>
<feature type="region of interest" description="Disordered" evidence="1">
    <location>
        <begin position="1"/>
        <end position="141"/>
    </location>
</feature>
<feature type="compositionally biased region" description="Polar residues" evidence="1">
    <location>
        <begin position="29"/>
        <end position="39"/>
    </location>
</feature>